<reference evidence="3" key="1">
    <citation type="submission" date="2016-10" db="EMBL/GenBank/DDBJ databases">
        <authorList>
            <person name="Varghese N."/>
            <person name="Submissions S."/>
        </authorList>
    </citation>
    <scope>NUCLEOTIDE SEQUENCE [LARGE SCALE GENOMIC DNA]</scope>
    <source>
        <strain evidence="3">CGMCC 1.7738</strain>
    </source>
</reference>
<keyword evidence="3" id="KW-1185">Reference proteome</keyword>
<dbReference type="Proteomes" id="UP000199607">
    <property type="component" value="Unassembled WGS sequence"/>
</dbReference>
<evidence type="ECO:0000256" key="1">
    <source>
        <dbReference type="SAM" id="MobiDB-lite"/>
    </source>
</evidence>
<proteinExistence type="predicted"/>
<dbReference type="STRING" id="553466.SAMN04487950_4516"/>
<name>A0A1I4JI11_9EURY</name>
<dbReference type="AlphaFoldDB" id="A0A1I4JI11"/>
<feature type="region of interest" description="Disordered" evidence="1">
    <location>
        <begin position="1"/>
        <end position="26"/>
    </location>
</feature>
<dbReference type="EMBL" id="FOTC01000011">
    <property type="protein sequence ID" value="SFL65837.1"/>
    <property type="molecule type" value="Genomic_DNA"/>
</dbReference>
<dbReference type="RefSeq" id="WP_089872685.1">
    <property type="nucleotide sequence ID" value="NZ_FOTC01000011.1"/>
</dbReference>
<organism evidence="2 3">
    <name type="scientific">Halogranum rubrum</name>
    <dbReference type="NCBI Taxonomy" id="553466"/>
    <lineage>
        <taxon>Archaea</taxon>
        <taxon>Methanobacteriati</taxon>
        <taxon>Methanobacteriota</taxon>
        <taxon>Stenosarchaea group</taxon>
        <taxon>Halobacteria</taxon>
        <taxon>Halobacteriales</taxon>
        <taxon>Haloferacaceae</taxon>
    </lineage>
</organism>
<gene>
    <name evidence="2" type="ORF">SAMN04487950_4516</name>
</gene>
<accession>A0A1I4JI11</accession>
<evidence type="ECO:0000313" key="3">
    <source>
        <dbReference type="Proteomes" id="UP000199607"/>
    </source>
</evidence>
<sequence length="67" mass="7361">MTAVDPPLSDDLWEEDVPEAPSARPESDLVADAMAAFSLSTTEAETLLDSYTPRQVETLLLRHWTSA</sequence>
<protein>
    <submittedName>
        <fullName evidence="2">Uncharacterized protein</fullName>
    </submittedName>
</protein>
<evidence type="ECO:0000313" key="2">
    <source>
        <dbReference type="EMBL" id="SFL65837.1"/>
    </source>
</evidence>